<organism evidence="2 3">
    <name type="scientific">Nephila pilipes</name>
    <name type="common">Giant wood spider</name>
    <name type="synonym">Nephila maculata</name>
    <dbReference type="NCBI Taxonomy" id="299642"/>
    <lineage>
        <taxon>Eukaryota</taxon>
        <taxon>Metazoa</taxon>
        <taxon>Ecdysozoa</taxon>
        <taxon>Arthropoda</taxon>
        <taxon>Chelicerata</taxon>
        <taxon>Arachnida</taxon>
        <taxon>Araneae</taxon>
        <taxon>Araneomorphae</taxon>
        <taxon>Entelegynae</taxon>
        <taxon>Araneoidea</taxon>
        <taxon>Nephilidae</taxon>
        <taxon>Nephila</taxon>
    </lineage>
</organism>
<dbReference type="AlphaFoldDB" id="A0A8X6P841"/>
<proteinExistence type="predicted"/>
<accession>A0A8X6P841</accession>
<protein>
    <submittedName>
        <fullName evidence="2">Uncharacterized protein</fullName>
    </submittedName>
</protein>
<evidence type="ECO:0000313" key="3">
    <source>
        <dbReference type="Proteomes" id="UP000887013"/>
    </source>
</evidence>
<feature type="region of interest" description="Disordered" evidence="1">
    <location>
        <begin position="59"/>
        <end position="80"/>
    </location>
</feature>
<evidence type="ECO:0000256" key="1">
    <source>
        <dbReference type="SAM" id="MobiDB-lite"/>
    </source>
</evidence>
<keyword evidence="3" id="KW-1185">Reference proteome</keyword>
<gene>
    <name evidence="2" type="ORF">NPIL_690871</name>
</gene>
<dbReference type="EMBL" id="BMAW01112591">
    <property type="protein sequence ID" value="GFT53348.1"/>
    <property type="molecule type" value="Genomic_DNA"/>
</dbReference>
<dbReference type="Proteomes" id="UP000887013">
    <property type="component" value="Unassembled WGS sequence"/>
</dbReference>
<comment type="caution">
    <text evidence="2">The sequence shown here is derived from an EMBL/GenBank/DDBJ whole genome shotgun (WGS) entry which is preliminary data.</text>
</comment>
<feature type="compositionally biased region" description="Basic residues" evidence="1">
    <location>
        <begin position="71"/>
        <end position="80"/>
    </location>
</feature>
<reference evidence="2" key="1">
    <citation type="submission" date="2020-08" db="EMBL/GenBank/DDBJ databases">
        <title>Multicomponent nature underlies the extraordinary mechanical properties of spider dragline silk.</title>
        <authorList>
            <person name="Kono N."/>
            <person name="Nakamura H."/>
            <person name="Mori M."/>
            <person name="Yoshida Y."/>
            <person name="Ohtoshi R."/>
            <person name="Malay A.D."/>
            <person name="Moran D.A.P."/>
            <person name="Tomita M."/>
            <person name="Numata K."/>
            <person name="Arakawa K."/>
        </authorList>
    </citation>
    <scope>NUCLEOTIDE SEQUENCE</scope>
</reference>
<name>A0A8X6P841_NEPPI</name>
<sequence length="80" mass="9420">MPSKSRILYHGGRSCFIWSQTMSIRDRSVEREIEEVHIWARGQWPQNTDVDDATNFQVRLVPHPSSSAPEKKKKLRNREN</sequence>
<evidence type="ECO:0000313" key="2">
    <source>
        <dbReference type="EMBL" id="GFT53348.1"/>
    </source>
</evidence>